<dbReference type="RefSeq" id="WP_141296821.1">
    <property type="nucleotide sequence ID" value="NZ_BJMN01000015.1"/>
</dbReference>
<accession>A0A4Y3RHP1</accession>
<organism evidence="1 2">
    <name type="scientific">Streptomyces gardneri</name>
    <dbReference type="NCBI Taxonomy" id="66892"/>
    <lineage>
        <taxon>Bacteria</taxon>
        <taxon>Bacillati</taxon>
        <taxon>Actinomycetota</taxon>
        <taxon>Actinomycetes</taxon>
        <taxon>Kitasatosporales</taxon>
        <taxon>Streptomycetaceae</taxon>
        <taxon>Streptomyces</taxon>
    </lineage>
</organism>
<dbReference type="SUPFAM" id="SSF48452">
    <property type="entry name" value="TPR-like"/>
    <property type="match status" value="1"/>
</dbReference>
<dbReference type="OrthoDB" id="3213425at2"/>
<name>A0A4Y3RHP1_9ACTN</name>
<dbReference type="Proteomes" id="UP000315226">
    <property type="component" value="Unassembled WGS sequence"/>
</dbReference>
<keyword evidence="2" id="KW-1185">Reference proteome</keyword>
<dbReference type="InterPro" id="IPR011990">
    <property type="entry name" value="TPR-like_helical_dom_sf"/>
</dbReference>
<dbReference type="EMBL" id="BJMN01000015">
    <property type="protein sequence ID" value="GEB57192.1"/>
    <property type="molecule type" value="Genomic_DNA"/>
</dbReference>
<sequence>MTGSRTPNGRLADVIAEAGITYYALAREVRTVAAEAGEKLNTAPSAIAYWVAGGTPSGRTRFYVAEALTRRMKRKVTVAEIGLGCAGIGEALGADPLATAADLGRYTMLRRRDFLSSAFAAAAVSLPLSYDRDAVAATLKAAQRGGDVGAEEVTTVRQLTETFRGVDERLGGGHGLSTVTAYLTDTVTPMLAARFPSDVVRREAFGAAAQLATLVGWKHHDLGQEGAAQQYYLLGYQLACEADPHGHAAWMLRAMTHQALDLGHPDSCVELAEEALRRASGKVDRRTEALLLVTCARAYGTSGESGKAARALLAAEDAVLDTREPVLSFAAASGPVAATVASHTGKTLTAMRDYPAAERHYRAALADRTPGTYQRVHGLTMVNLGKSVAAQHRHEEAVGLWSRSLDFMDGVVSDRNRQEITSIQSQAARYRKRGVVGAASLGQRAAELLRARV</sequence>
<evidence type="ECO:0000313" key="2">
    <source>
        <dbReference type="Proteomes" id="UP000315226"/>
    </source>
</evidence>
<reference evidence="1 2" key="1">
    <citation type="submission" date="2019-06" db="EMBL/GenBank/DDBJ databases">
        <title>Whole genome shotgun sequence of Streptomyces gardneri NBRC 12865.</title>
        <authorList>
            <person name="Hosoyama A."/>
            <person name="Uohara A."/>
            <person name="Ohji S."/>
            <person name="Ichikawa N."/>
        </authorList>
    </citation>
    <scope>NUCLEOTIDE SEQUENCE [LARGE SCALE GENOMIC DNA]</scope>
    <source>
        <strain evidence="1 2">NBRC 12865</strain>
    </source>
</reference>
<dbReference type="Gene3D" id="1.25.40.10">
    <property type="entry name" value="Tetratricopeptide repeat domain"/>
    <property type="match status" value="1"/>
</dbReference>
<comment type="caution">
    <text evidence="1">The sequence shown here is derived from an EMBL/GenBank/DDBJ whole genome shotgun (WGS) entry which is preliminary data.</text>
</comment>
<gene>
    <name evidence="1" type="ORF">SGA01_27970</name>
</gene>
<evidence type="ECO:0000313" key="1">
    <source>
        <dbReference type="EMBL" id="GEB57192.1"/>
    </source>
</evidence>
<dbReference type="AlphaFoldDB" id="A0A4Y3RHP1"/>
<proteinExistence type="predicted"/>
<protein>
    <submittedName>
        <fullName evidence="1">Tat pathway signal protein</fullName>
    </submittedName>
</protein>